<dbReference type="Gene3D" id="3.20.20.80">
    <property type="entry name" value="Glycosidases"/>
    <property type="match status" value="1"/>
</dbReference>
<sequence length="1415" mass="157961">MKRISALLAALLSAVAGAAPLPYDKPSPPDLAGNFRVGNDFNTNLYLNGIWEIAPTFKIQKEMPAESEFYPVPVPSSWMFAADFPIASPRFKRGSWGGACTYDGKNLQEFEGAWYRRKFIAPEVPPGRELLLAVDRVTIGGVVYLNGEKLGVCMERRPGLWNITDKVKRGAVNQLVIRVDAAISGEEKMFLGAEMTANVKQKATLRGITQDVRLVIRPAGLRVDDLFMKTSVRRGEITFQLRVANPQKLTGDAGARFVVRPYEREAAVKQFPARLKLTGEEVQEFSFTCPWRDAHLWETDDPYLYQAEAVLDRDGGTVEHSLPRRFGFREVWIDGREMMLNGKPFRLITLPAANRDAFVTSAKNHLLPVLNLYRKAGFNTLMISNEYAWRVGGCAQFYDDLFDEADRTGWLVALPLGRVYDINWNSAPQRAEWLRMNRELMERYRNSPSLVFWSMNFNLLGYPWDLNPYAWGSDFKPADSVSDLGRKRREAGESEALIRGIDDSRIIYHHAGGNYGSMITSNFYISWPPLQERADYPEPWSKHGVRPFNAVELGFPTQMDYSRCRDGSWMTMGGAEPMEAEYCAPYLGRDAYRLQENRYLKLIDSNATDKVESNCDFYNSYQPYWWNYNLYEHAPVSLVQQLVSPAYIRVWRAYGVNGFCPWVDERDLCGVGFEYWKHGVKSDFRYHDWSRPGAKPLGNYRSPSQHELCGTGRAYERSFRPVLVWAGGSRAEGFSSRTHAFYSGETVEKQIVAVNDSRRDLKLTVNWTLGGRSGSVPVEVAAGRRAFVPFTLTMPQVEKRTELVLKLSVSGVDPKRLDVQDFPLQVFPPDRIKPGKPVVLFDPVGETRQAFEKLGIPFVKGDADAAGTIVIGRGSLAKLPYATLAKLLDQVRAGAALVVMAQPDLSPFGLRVQPRGVRRMFPVGSPELLAGLEPVDFTDWRGGYSFLEPDPKYSEATAGEYPEEPFRRGNRGSIASLMLEKPHTGGFRHWLEGEFDLNYAFLTELAEGRGHILFCQLDLAGRAGSDPVATELLRRLAAWNPAPGRDAQPVRAIGAGAAKLAARLNVKTAPLGALTLAEASALDREGLDALVKQAEQGGTVFLLGPLPETLKLGKVTVTAEAAEVYRTEPSAELERRAGTGWSDLFVKALLTEPLVRESAGVKLLAKPGLLAEVPCGNGKFVLVAVNPERFRDSRLSPERTTRAAVRLGRAVAQLLAAEGAAFMTVSEKAASGGALAPVKLPGEWKFSTDPENRGFFRGWEKPGFDDSQWRSIKVPGYWENQGVTAPNPAFPQAKLPYDGYAWYRCGVVIPESFRGKKLFLNLGVVDDMDKAFVNGREVGMTGNDVKEYWAVKRSYPIPPEAVRFGEVNSIAVKVYDNFQYGGIVGPSPEIVARSGDSFPYTDAHRPFNPYRLKRW</sequence>
<dbReference type="PANTHER" id="PTHR42732">
    <property type="entry name" value="BETA-GALACTOSIDASE"/>
    <property type="match status" value="1"/>
</dbReference>
<proteinExistence type="inferred from homology"/>
<dbReference type="InterPro" id="IPR006104">
    <property type="entry name" value="Glyco_hydro_2_N"/>
</dbReference>
<dbReference type="InterPro" id="IPR017853">
    <property type="entry name" value="GH"/>
</dbReference>
<organism evidence="7 8">
    <name type="scientific">Victivallis vadensis</name>
    <dbReference type="NCBI Taxonomy" id="172901"/>
    <lineage>
        <taxon>Bacteria</taxon>
        <taxon>Pseudomonadati</taxon>
        <taxon>Lentisphaerota</taxon>
        <taxon>Lentisphaeria</taxon>
        <taxon>Victivallales</taxon>
        <taxon>Victivallaceae</taxon>
        <taxon>Victivallis</taxon>
    </lineage>
</organism>
<dbReference type="InterPro" id="IPR013783">
    <property type="entry name" value="Ig-like_fold"/>
</dbReference>
<accession>A0A2U1AV26</accession>
<evidence type="ECO:0000256" key="2">
    <source>
        <dbReference type="ARBA" id="ARBA00022801"/>
    </source>
</evidence>
<reference evidence="7 8" key="1">
    <citation type="submission" date="2018-04" db="EMBL/GenBank/DDBJ databases">
        <title>Genomic Encyclopedia of Type Strains, Phase IV (KMG-IV): sequencing the most valuable type-strain genomes for metagenomic binning, comparative biology and taxonomic classification.</title>
        <authorList>
            <person name="Goeker M."/>
        </authorList>
    </citation>
    <scope>NUCLEOTIDE SEQUENCE [LARGE SCALE GENOMIC DNA]</scope>
    <source>
        <strain evidence="7 8">DSM 14823</strain>
    </source>
</reference>
<dbReference type="SUPFAM" id="SSF49785">
    <property type="entry name" value="Galactose-binding domain-like"/>
    <property type="match status" value="2"/>
</dbReference>
<evidence type="ECO:0000256" key="3">
    <source>
        <dbReference type="ARBA" id="ARBA00023295"/>
    </source>
</evidence>
<dbReference type="RefSeq" id="WP_116884346.1">
    <property type="nucleotide sequence ID" value="NZ_QEKH01000017.1"/>
</dbReference>
<dbReference type="Gene3D" id="2.60.40.10">
    <property type="entry name" value="Immunoglobulins"/>
    <property type="match status" value="1"/>
</dbReference>
<dbReference type="InterPro" id="IPR008979">
    <property type="entry name" value="Galactose-bd-like_sf"/>
</dbReference>
<dbReference type="InterPro" id="IPR051913">
    <property type="entry name" value="GH2_Domain-Containing"/>
</dbReference>
<dbReference type="Pfam" id="PF02837">
    <property type="entry name" value="Glyco_hydro_2_N"/>
    <property type="match status" value="1"/>
</dbReference>
<comment type="caution">
    <text evidence="7">The sequence shown here is derived from an EMBL/GenBank/DDBJ whole genome shotgun (WGS) entry which is preliminary data.</text>
</comment>
<evidence type="ECO:0000313" key="7">
    <source>
        <dbReference type="EMBL" id="PVY40285.1"/>
    </source>
</evidence>
<evidence type="ECO:0000313" key="8">
    <source>
        <dbReference type="Proteomes" id="UP000245959"/>
    </source>
</evidence>
<dbReference type="SUPFAM" id="SSF49303">
    <property type="entry name" value="beta-Galactosidase/glucuronidase domain"/>
    <property type="match status" value="1"/>
</dbReference>
<dbReference type="SUPFAM" id="SSF51445">
    <property type="entry name" value="(Trans)glycosidases"/>
    <property type="match status" value="1"/>
</dbReference>
<keyword evidence="3" id="KW-0326">Glycosidase</keyword>
<feature type="domain" description="Glycosyl hydrolases family 2 sugar binding" evidence="6">
    <location>
        <begin position="1239"/>
        <end position="1342"/>
    </location>
</feature>
<comment type="similarity">
    <text evidence="1">Belongs to the glycosyl hydrolase 2 family.</text>
</comment>
<dbReference type="Pfam" id="PF00703">
    <property type="entry name" value="Glyco_hydro_2"/>
    <property type="match status" value="1"/>
</dbReference>
<dbReference type="InterPro" id="IPR006102">
    <property type="entry name" value="Ig-like_GH2"/>
</dbReference>
<dbReference type="GO" id="GO:0004553">
    <property type="term" value="F:hydrolase activity, hydrolyzing O-glycosyl compounds"/>
    <property type="evidence" value="ECO:0007669"/>
    <property type="project" value="InterPro"/>
</dbReference>
<dbReference type="Gene3D" id="2.60.120.260">
    <property type="entry name" value="Galactose-binding domain-like"/>
    <property type="match status" value="2"/>
</dbReference>
<dbReference type="GeneID" id="78295644"/>
<feature type="signal peptide" evidence="4">
    <location>
        <begin position="1"/>
        <end position="18"/>
    </location>
</feature>
<keyword evidence="4" id="KW-0732">Signal</keyword>
<keyword evidence="8" id="KW-1185">Reference proteome</keyword>
<protein>
    <submittedName>
        <fullName evidence="7">Glycosyl hydrolase family 2</fullName>
    </submittedName>
</protein>
<name>A0A2U1AV26_9BACT</name>
<evidence type="ECO:0000259" key="5">
    <source>
        <dbReference type="Pfam" id="PF00703"/>
    </source>
</evidence>
<dbReference type="Proteomes" id="UP000245959">
    <property type="component" value="Unassembled WGS sequence"/>
</dbReference>
<gene>
    <name evidence="7" type="ORF">C8D82_1174</name>
</gene>
<evidence type="ECO:0000256" key="1">
    <source>
        <dbReference type="ARBA" id="ARBA00007401"/>
    </source>
</evidence>
<dbReference type="EMBL" id="QEKH01000017">
    <property type="protein sequence ID" value="PVY40285.1"/>
    <property type="molecule type" value="Genomic_DNA"/>
</dbReference>
<dbReference type="InterPro" id="IPR036156">
    <property type="entry name" value="Beta-gal/glucu_dom_sf"/>
</dbReference>
<evidence type="ECO:0000256" key="4">
    <source>
        <dbReference type="SAM" id="SignalP"/>
    </source>
</evidence>
<keyword evidence="2 7" id="KW-0378">Hydrolase</keyword>
<evidence type="ECO:0000259" key="6">
    <source>
        <dbReference type="Pfam" id="PF02837"/>
    </source>
</evidence>
<feature type="chain" id="PRO_5015589359" evidence="4">
    <location>
        <begin position="19"/>
        <end position="1415"/>
    </location>
</feature>
<feature type="domain" description="Glycoside hydrolase family 2 immunoglobulin-like beta-sandwich" evidence="5">
    <location>
        <begin position="222"/>
        <end position="329"/>
    </location>
</feature>
<dbReference type="GO" id="GO:0005975">
    <property type="term" value="P:carbohydrate metabolic process"/>
    <property type="evidence" value="ECO:0007669"/>
    <property type="project" value="InterPro"/>
</dbReference>